<evidence type="ECO:0000313" key="6">
    <source>
        <dbReference type="EMBL" id="HIW84622.1"/>
    </source>
</evidence>
<organism evidence="6 7">
    <name type="scientific">Candidatus Dorea gallistercoris</name>
    <dbReference type="NCBI Taxonomy" id="2838542"/>
    <lineage>
        <taxon>Bacteria</taxon>
        <taxon>Bacillati</taxon>
        <taxon>Bacillota</taxon>
        <taxon>Clostridia</taxon>
        <taxon>Lachnospirales</taxon>
        <taxon>Lachnospiraceae</taxon>
        <taxon>Dorea</taxon>
    </lineage>
</organism>
<accession>A0A9D1RDE0</accession>
<dbReference type="GO" id="GO:0000976">
    <property type="term" value="F:transcription cis-regulatory region binding"/>
    <property type="evidence" value="ECO:0007669"/>
    <property type="project" value="TreeGrafter"/>
</dbReference>
<keyword evidence="3" id="KW-0238">DNA-binding</keyword>
<feature type="non-terminal residue" evidence="6">
    <location>
        <position position="299"/>
    </location>
</feature>
<keyword evidence="2" id="KW-0805">Transcription regulation</keyword>
<dbReference type="PANTHER" id="PTHR30126">
    <property type="entry name" value="HTH-TYPE TRANSCRIPTIONAL REGULATOR"/>
    <property type="match status" value="1"/>
</dbReference>
<sequence length="299" mass="34391">MKTEQILLALEIGRCGSVSKAASNLFMAQPNASSSLALLEQEIGYQIFERTYNGMRVTKQGEAFLKYAHAIERNMKKIYMISEEGTRVRLSVATYAYPFSERAFTKFCTNYIDTAHSLNCKLRRIGTVKEGIELLDQDLADVSVITCRQELYGQFEREFQKEGLYSEVLAHTTLHVVLPEKHPLTKKETVDLEDYVGYPCISNEGLAKNYAPPEVEKLLKEVKLHIVMEPGEARFKLLENTNSFVICTPYQKKELRRHHLVGRNIPNANRNLVLLMKEENQHDQQIQRYVSLLKEEIEV</sequence>
<evidence type="ECO:0000256" key="1">
    <source>
        <dbReference type="ARBA" id="ARBA00009437"/>
    </source>
</evidence>
<proteinExistence type="inferred from homology"/>
<evidence type="ECO:0000313" key="7">
    <source>
        <dbReference type="Proteomes" id="UP000824263"/>
    </source>
</evidence>
<dbReference type="EMBL" id="DXGF01000178">
    <property type="protein sequence ID" value="HIW84622.1"/>
    <property type="molecule type" value="Genomic_DNA"/>
</dbReference>
<gene>
    <name evidence="6" type="ORF">H9873_09925</name>
</gene>
<dbReference type="GO" id="GO:0003700">
    <property type="term" value="F:DNA-binding transcription factor activity"/>
    <property type="evidence" value="ECO:0007669"/>
    <property type="project" value="InterPro"/>
</dbReference>
<comment type="similarity">
    <text evidence="1">Belongs to the LysR transcriptional regulatory family.</text>
</comment>
<dbReference type="Gene3D" id="1.10.10.10">
    <property type="entry name" value="Winged helix-like DNA-binding domain superfamily/Winged helix DNA-binding domain"/>
    <property type="match status" value="1"/>
</dbReference>
<dbReference type="SUPFAM" id="SSF53850">
    <property type="entry name" value="Periplasmic binding protein-like II"/>
    <property type="match status" value="1"/>
</dbReference>
<dbReference type="PRINTS" id="PR00039">
    <property type="entry name" value="HTHLYSR"/>
</dbReference>
<dbReference type="InterPro" id="IPR036388">
    <property type="entry name" value="WH-like_DNA-bd_sf"/>
</dbReference>
<dbReference type="Pfam" id="PF00126">
    <property type="entry name" value="HTH_1"/>
    <property type="match status" value="1"/>
</dbReference>
<dbReference type="PROSITE" id="PS50931">
    <property type="entry name" value="HTH_LYSR"/>
    <property type="match status" value="1"/>
</dbReference>
<dbReference type="InterPro" id="IPR036390">
    <property type="entry name" value="WH_DNA-bd_sf"/>
</dbReference>
<dbReference type="PANTHER" id="PTHR30126:SF40">
    <property type="entry name" value="HTH-TYPE TRANSCRIPTIONAL REGULATOR GLTR"/>
    <property type="match status" value="1"/>
</dbReference>
<evidence type="ECO:0000256" key="4">
    <source>
        <dbReference type="ARBA" id="ARBA00023163"/>
    </source>
</evidence>
<dbReference type="Pfam" id="PF03466">
    <property type="entry name" value="LysR_substrate"/>
    <property type="match status" value="1"/>
</dbReference>
<reference evidence="6" key="2">
    <citation type="submission" date="2021-04" db="EMBL/GenBank/DDBJ databases">
        <authorList>
            <person name="Gilroy R."/>
        </authorList>
    </citation>
    <scope>NUCLEOTIDE SEQUENCE</scope>
    <source>
        <strain evidence="6">ChiSxjej1B13-11762</strain>
    </source>
</reference>
<dbReference type="SUPFAM" id="SSF46785">
    <property type="entry name" value="Winged helix' DNA-binding domain"/>
    <property type="match status" value="1"/>
</dbReference>
<feature type="domain" description="HTH lysR-type" evidence="5">
    <location>
        <begin position="1"/>
        <end position="58"/>
    </location>
</feature>
<keyword evidence="4" id="KW-0804">Transcription</keyword>
<evidence type="ECO:0000259" key="5">
    <source>
        <dbReference type="PROSITE" id="PS50931"/>
    </source>
</evidence>
<name>A0A9D1RDE0_9FIRM</name>
<evidence type="ECO:0000256" key="2">
    <source>
        <dbReference type="ARBA" id="ARBA00023015"/>
    </source>
</evidence>
<protein>
    <submittedName>
        <fullName evidence="6">LysR family transcriptional regulator</fullName>
    </submittedName>
</protein>
<dbReference type="InterPro" id="IPR000847">
    <property type="entry name" value="LysR_HTH_N"/>
</dbReference>
<comment type="caution">
    <text evidence="6">The sequence shown here is derived from an EMBL/GenBank/DDBJ whole genome shotgun (WGS) entry which is preliminary data.</text>
</comment>
<dbReference type="Proteomes" id="UP000824263">
    <property type="component" value="Unassembled WGS sequence"/>
</dbReference>
<dbReference type="AlphaFoldDB" id="A0A9D1RDE0"/>
<evidence type="ECO:0000256" key="3">
    <source>
        <dbReference type="ARBA" id="ARBA00023125"/>
    </source>
</evidence>
<reference evidence="6" key="1">
    <citation type="journal article" date="2021" name="PeerJ">
        <title>Extensive microbial diversity within the chicken gut microbiome revealed by metagenomics and culture.</title>
        <authorList>
            <person name="Gilroy R."/>
            <person name="Ravi A."/>
            <person name="Getino M."/>
            <person name="Pursley I."/>
            <person name="Horton D.L."/>
            <person name="Alikhan N.F."/>
            <person name="Baker D."/>
            <person name="Gharbi K."/>
            <person name="Hall N."/>
            <person name="Watson M."/>
            <person name="Adriaenssens E.M."/>
            <person name="Foster-Nyarko E."/>
            <person name="Jarju S."/>
            <person name="Secka A."/>
            <person name="Antonio M."/>
            <person name="Oren A."/>
            <person name="Chaudhuri R.R."/>
            <person name="La Ragione R."/>
            <person name="Hildebrand F."/>
            <person name="Pallen M.J."/>
        </authorList>
    </citation>
    <scope>NUCLEOTIDE SEQUENCE</scope>
    <source>
        <strain evidence="6">ChiSxjej1B13-11762</strain>
    </source>
</reference>
<dbReference type="InterPro" id="IPR005119">
    <property type="entry name" value="LysR_subst-bd"/>
</dbReference>